<organism evidence="3 4">
    <name type="scientific">Laccaria amethystina LaAM-08-1</name>
    <dbReference type="NCBI Taxonomy" id="1095629"/>
    <lineage>
        <taxon>Eukaryota</taxon>
        <taxon>Fungi</taxon>
        <taxon>Dikarya</taxon>
        <taxon>Basidiomycota</taxon>
        <taxon>Agaricomycotina</taxon>
        <taxon>Agaricomycetes</taxon>
        <taxon>Agaricomycetidae</taxon>
        <taxon>Agaricales</taxon>
        <taxon>Agaricineae</taxon>
        <taxon>Hydnangiaceae</taxon>
        <taxon>Laccaria</taxon>
    </lineage>
</organism>
<feature type="compositionally biased region" description="Polar residues" evidence="1">
    <location>
        <begin position="1"/>
        <end position="12"/>
    </location>
</feature>
<feature type="transmembrane region" description="Helical" evidence="2">
    <location>
        <begin position="55"/>
        <end position="77"/>
    </location>
</feature>
<evidence type="ECO:0000256" key="2">
    <source>
        <dbReference type="SAM" id="Phobius"/>
    </source>
</evidence>
<accession>A0A0C9XAK5</accession>
<dbReference type="AlphaFoldDB" id="A0A0C9XAK5"/>
<evidence type="ECO:0000256" key="1">
    <source>
        <dbReference type="SAM" id="MobiDB-lite"/>
    </source>
</evidence>
<feature type="region of interest" description="Disordered" evidence="1">
    <location>
        <begin position="1"/>
        <end position="47"/>
    </location>
</feature>
<protein>
    <submittedName>
        <fullName evidence="3">Uncharacterized protein</fullName>
    </submittedName>
</protein>
<dbReference type="OrthoDB" id="3060637at2759"/>
<sequence>MAPFQQQANASPSIALERGAYRMRAPITRTRSSEETTTRPPPPTSIRQDHANINIVLLLGSLAFACIFCFGTAYYLFSTSHRTTF</sequence>
<keyword evidence="2" id="KW-0812">Transmembrane</keyword>
<gene>
    <name evidence="3" type="ORF">K443DRAFT_127761</name>
</gene>
<keyword evidence="4" id="KW-1185">Reference proteome</keyword>
<dbReference type="STRING" id="1095629.A0A0C9XAK5"/>
<dbReference type="EMBL" id="KN838539">
    <property type="protein sequence ID" value="KIK09320.1"/>
    <property type="molecule type" value="Genomic_DNA"/>
</dbReference>
<dbReference type="HOGENOM" id="CLU_161529_0_0_1"/>
<dbReference type="Proteomes" id="UP000054477">
    <property type="component" value="Unassembled WGS sequence"/>
</dbReference>
<evidence type="ECO:0000313" key="4">
    <source>
        <dbReference type="Proteomes" id="UP000054477"/>
    </source>
</evidence>
<reference evidence="3 4" key="1">
    <citation type="submission" date="2014-04" db="EMBL/GenBank/DDBJ databases">
        <authorList>
            <consortium name="DOE Joint Genome Institute"/>
            <person name="Kuo A."/>
            <person name="Kohler A."/>
            <person name="Nagy L.G."/>
            <person name="Floudas D."/>
            <person name="Copeland A."/>
            <person name="Barry K.W."/>
            <person name="Cichocki N."/>
            <person name="Veneault-Fourrey C."/>
            <person name="LaButti K."/>
            <person name="Lindquist E.A."/>
            <person name="Lipzen A."/>
            <person name="Lundell T."/>
            <person name="Morin E."/>
            <person name="Murat C."/>
            <person name="Sun H."/>
            <person name="Tunlid A."/>
            <person name="Henrissat B."/>
            <person name="Grigoriev I.V."/>
            <person name="Hibbett D.S."/>
            <person name="Martin F."/>
            <person name="Nordberg H.P."/>
            <person name="Cantor M.N."/>
            <person name="Hua S.X."/>
        </authorList>
    </citation>
    <scope>NUCLEOTIDE SEQUENCE [LARGE SCALE GENOMIC DNA]</scope>
    <source>
        <strain evidence="3 4">LaAM-08-1</strain>
    </source>
</reference>
<name>A0A0C9XAK5_9AGAR</name>
<keyword evidence="2" id="KW-0472">Membrane</keyword>
<keyword evidence="2" id="KW-1133">Transmembrane helix</keyword>
<reference evidence="4" key="2">
    <citation type="submission" date="2015-01" db="EMBL/GenBank/DDBJ databases">
        <title>Evolutionary Origins and Diversification of the Mycorrhizal Mutualists.</title>
        <authorList>
            <consortium name="DOE Joint Genome Institute"/>
            <consortium name="Mycorrhizal Genomics Consortium"/>
            <person name="Kohler A."/>
            <person name="Kuo A."/>
            <person name="Nagy L.G."/>
            <person name="Floudas D."/>
            <person name="Copeland A."/>
            <person name="Barry K.W."/>
            <person name="Cichocki N."/>
            <person name="Veneault-Fourrey C."/>
            <person name="LaButti K."/>
            <person name="Lindquist E.A."/>
            <person name="Lipzen A."/>
            <person name="Lundell T."/>
            <person name="Morin E."/>
            <person name="Murat C."/>
            <person name="Riley R."/>
            <person name="Ohm R."/>
            <person name="Sun H."/>
            <person name="Tunlid A."/>
            <person name="Henrissat B."/>
            <person name="Grigoriev I.V."/>
            <person name="Hibbett D.S."/>
            <person name="Martin F."/>
        </authorList>
    </citation>
    <scope>NUCLEOTIDE SEQUENCE [LARGE SCALE GENOMIC DNA]</scope>
    <source>
        <strain evidence="4">LaAM-08-1</strain>
    </source>
</reference>
<proteinExistence type="predicted"/>
<evidence type="ECO:0000313" key="3">
    <source>
        <dbReference type="EMBL" id="KIK09320.1"/>
    </source>
</evidence>